<dbReference type="InterPro" id="IPR011066">
    <property type="entry name" value="MscS_channel_C_sf"/>
</dbReference>
<evidence type="ECO:0000256" key="3">
    <source>
        <dbReference type="ARBA" id="ARBA00022475"/>
    </source>
</evidence>
<keyword evidence="5 7" id="KW-1133">Transmembrane helix</keyword>
<dbReference type="InterPro" id="IPR045275">
    <property type="entry name" value="MscS_archaea/bacteria_type"/>
</dbReference>
<evidence type="ECO:0000256" key="2">
    <source>
        <dbReference type="ARBA" id="ARBA00008017"/>
    </source>
</evidence>
<dbReference type="InterPro" id="IPR049278">
    <property type="entry name" value="MS_channel_C"/>
</dbReference>
<evidence type="ECO:0000259" key="9">
    <source>
        <dbReference type="Pfam" id="PF21082"/>
    </source>
</evidence>
<dbReference type="Pfam" id="PF21082">
    <property type="entry name" value="MS_channel_3rd"/>
    <property type="match status" value="1"/>
</dbReference>
<organism evidence="10 11">
    <name type="scientific">Neolewinella aurantiaca</name>
    <dbReference type="NCBI Taxonomy" id="2602767"/>
    <lineage>
        <taxon>Bacteria</taxon>
        <taxon>Pseudomonadati</taxon>
        <taxon>Bacteroidota</taxon>
        <taxon>Saprospiria</taxon>
        <taxon>Saprospirales</taxon>
        <taxon>Lewinellaceae</taxon>
        <taxon>Neolewinella</taxon>
    </lineage>
</organism>
<dbReference type="Pfam" id="PF00924">
    <property type="entry name" value="MS_channel_2nd"/>
    <property type="match status" value="1"/>
</dbReference>
<evidence type="ECO:0000256" key="4">
    <source>
        <dbReference type="ARBA" id="ARBA00022692"/>
    </source>
</evidence>
<keyword evidence="3" id="KW-1003">Cell membrane</keyword>
<dbReference type="RefSeq" id="WP_147932553.1">
    <property type="nucleotide sequence ID" value="NZ_VOXD01000042.1"/>
</dbReference>
<feature type="domain" description="Mechanosensitive ion channel MscS" evidence="8">
    <location>
        <begin position="113"/>
        <end position="176"/>
    </location>
</feature>
<comment type="similarity">
    <text evidence="2">Belongs to the MscS (TC 1.A.23) family.</text>
</comment>
<sequence length="309" mass="34321">METQVQDIQTVFTEFWNEVINAIPGLITALIIFIVGLFIARWIANIAGKKILSRMEDPLMGRFLTTTLRVLLVLGVLLLALKAMGLGGIAAGIFGAAGIGAVVLGFAFQDIGENFIAGIVLAFNRPFDIQDTILIDDHFGKVRGLSLRYTHLKTFDGKDIYVPNADVLKKPLQNYTADGYIRSDFMVGVAYEDDIEGAKTIIQKVLDEHPNIVHDDEHENFVVADELAASTVNLKVLFWLHTKDFRANATKSRGIVIRDVKNAIDKYGYNMPADITEVKLYGGERDIPIRVEFDRTPNSEAENLPPAER</sequence>
<dbReference type="InterPro" id="IPR023408">
    <property type="entry name" value="MscS_beta-dom_sf"/>
</dbReference>
<dbReference type="InterPro" id="IPR006685">
    <property type="entry name" value="MscS_channel_2nd"/>
</dbReference>
<gene>
    <name evidence="10" type="ORF">FUA23_20010</name>
</gene>
<dbReference type="Gene3D" id="2.30.30.60">
    <property type="match status" value="1"/>
</dbReference>
<evidence type="ECO:0000313" key="11">
    <source>
        <dbReference type="Proteomes" id="UP000321907"/>
    </source>
</evidence>
<dbReference type="SUPFAM" id="SSF82689">
    <property type="entry name" value="Mechanosensitive channel protein MscS (YggB), C-terminal domain"/>
    <property type="match status" value="1"/>
</dbReference>
<evidence type="ECO:0000256" key="5">
    <source>
        <dbReference type="ARBA" id="ARBA00022989"/>
    </source>
</evidence>
<dbReference type="PANTHER" id="PTHR30221">
    <property type="entry name" value="SMALL-CONDUCTANCE MECHANOSENSITIVE CHANNEL"/>
    <property type="match status" value="1"/>
</dbReference>
<comment type="subcellular location">
    <subcellularLocation>
        <location evidence="1">Cell membrane</location>
        <topology evidence="1">Multi-pass membrane protein</topology>
    </subcellularLocation>
</comment>
<dbReference type="InterPro" id="IPR010920">
    <property type="entry name" value="LSM_dom_sf"/>
</dbReference>
<dbReference type="Pfam" id="PF05552">
    <property type="entry name" value="MS_channel_1st_1"/>
    <property type="match status" value="1"/>
</dbReference>
<dbReference type="GO" id="GO:0008381">
    <property type="term" value="F:mechanosensitive monoatomic ion channel activity"/>
    <property type="evidence" value="ECO:0007669"/>
    <property type="project" value="InterPro"/>
</dbReference>
<proteinExistence type="inferred from homology"/>
<keyword evidence="6 7" id="KW-0472">Membrane</keyword>
<dbReference type="SUPFAM" id="SSF50182">
    <property type="entry name" value="Sm-like ribonucleoproteins"/>
    <property type="match status" value="1"/>
</dbReference>
<feature type="domain" description="Mechanosensitive ion channel MscS C-terminal" evidence="9">
    <location>
        <begin position="185"/>
        <end position="268"/>
    </location>
</feature>
<dbReference type="InterPro" id="IPR008910">
    <property type="entry name" value="MSC_TM_helix"/>
</dbReference>
<reference evidence="10 11" key="1">
    <citation type="submission" date="2019-08" db="EMBL/GenBank/DDBJ databases">
        <title>Lewinella sp. strain SSH13 Genome sequencing and assembly.</title>
        <authorList>
            <person name="Kim I."/>
        </authorList>
    </citation>
    <scope>NUCLEOTIDE SEQUENCE [LARGE SCALE GENOMIC DNA]</scope>
    <source>
        <strain evidence="10 11">SSH13</strain>
    </source>
</reference>
<dbReference type="OrthoDB" id="1522493at2"/>
<name>A0A5C7F7N7_9BACT</name>
<evidence type="ECO:0000256" key="6">
    <source>
        <dbReference type="ARBA" id="ARBA00023136"/>
    </source>
</evidence>
<keyword evidence="4 7" id="KW-0812">Transmembrane</keyword>
<protein>
    <submittedName>
        <fullName evidence="10">Mechanosensitive ion channel</fullName>
    </submittedName>
</protein>
<accession>A0A5C7F7N7</accession>
<evidence type="ECO:0000256" key="7">
    <source>
        <dbReference type="SAM" id="Phobius"/>
    </source>
</evidence>
<feature type="transmembrane region" description="Helical" evidence="7">
    <location>
        <begin position="87"/>
        <end position="108"/>
    </location>
</feature>
<evidence type="ECO:0000313" key="10">
    <source>
        <dbReference type="EMBL" id="TXF86023.1"/>
    </source>
</evidence>
<dbReference type="Proteomes" id="UP000321907">
    <property type="component" value="Unassembled WGS sequence"/>
</dbReference>
<evidence type="ECO:0000256" key="1">
    <source>
        <dbReference type="ARBA" id="ARBA00004651"/>
    </source>
</evidence>
<dbReference type="Gene3D" id="1.10.287.1260">
    <property type="match status" value="1"/>
</dbReference>
<dbReference type="PANTHER" id="PTHR30221:SF1">
    <property type="entry name" value="SMALL-CONDUCTANCE MECHANOSENSITIVE CHANNEL"/>
    <property type="match status" value="1"/>
</dbReference>
<feature type="transmembrane region" description="Helical" evidence="7">
    <location>
        <begin position="22"/>
        <end position="43"/>
    </location>
</feature>
<dbReference type="AlphaFoldDB" id="A0A5C7F7N7"/>
<keyword evidence="11" id="KW-1185">Reference proteome</keyword>
<dbReference type="SUPFAM" id="SSF82861">
    <property type="entry name" value="Mechanosensitive channel protein MscS (YggB), transmembrane region"/>
    <property type="match status" value="1"/>
</dbReference>
<dbReference type="InterPro" id="IPR011014">
    <property type="entry name" value="MscS_channel_TM-2"/>
</dbReference>
<comment type="caution">
    <text evidence="10">The sequence shown here is derived from an EMBL/GenBank/DDBJ whole genome shotgun (WGS) entry which is preliminary data.</text>
</comment>
<evidence type="ECO:0000259" key="8">
    <source>
        <dbReference type="Pfam" id="PF00924"/>
    </source>
</evidence>
<feature type="transmembrane region" description="Helical" evidence="7">
    <location>
        <begin position="63"/>
        <end position="81"/>
    </location>
</feature>
<dbReference type="EMBL" id="VOXD01000042">
    <property type="protein sequence ID" value="TXF86023.1"/>
    <property type="molecule type" value="Genomic_DNA"/>
</dbReference>
<dbReference type="GO" id="GO:0005886">
    <property type="term" value="C:plasma membrane"/>
    <property type="evidence" value="ECO:0007669"/>
    <property type="project" value="UniProtKB-SubCell"/>
</dbReference>
<dbReference type="Gene3D" id="3.30.70.100">
    <property type="match status" value="1"/>
</dbReference>